<dbReference type="EMBL" id="JXXE01000202">
    <property type="protein sequence ID" value="KIZ44019.1"/>
    <property type="molecule type" value="Genomic_DNA"/>
</dbReference>
<dbReference type="RefSeq" id="WP_044409725.1">
    <property type="nucleotide sequence ID" value="NZ_JXXE01000202.1"/>
</dbReference>
<accession>A0A0D7ET55</accession>
<dbReference type="GO" id="GO:0010181">
    <property type="term" value="F:FMN binding"/>
    <property type="evidence" value="ECO:0007669"/>
    <property type="project" value="TreeGrafter"/>
</dbReference>
<evidence type="ECO:0000256" key="6">
    <source>
        <dbReference type="ARBA" id="ARBA00022857"/>
    </source>
</evidence>
<dbReference type="InterPro" id="IPR050712">
    <property type="entry name" value="NAD(P)H-dep_reductase"/>
</dbReference>
<evidence type="ECO:0000256" key="5">
    <source>
        <dbReference type="ARBA" id="ARBA00022643"/>
    </source>
</evidence>
<dbReference type="Gene3D" id="3.40.50.360">
    <property type="match status" value="1"/>
</dbReference>
<dbReference type="InterPro" id="IPR029039">
    <property type="entry name" value="Flavoprotein-like_sf"/>
</dbReference>
<dbReference type="PANTHER" id="PTHR30543:SF21">
    <property type="entry name" value="NAD(P)H-DEPENDENT FMN REDUCTASE LOT6"/>
    <property type="match status" value="1"/>
</dbReference>
<evidence type="ECO:0000313" key="10">
    <source>
        <dbReference type="EMBL" id="KIZ44019.1"/>
    </source>
</evidence>
<dbReference type="InterPro" id="IPR005025">
    <property type="entry name" value="FMN_Rdtase-like_dom"/>
</dbReference>
<dbReference type="SUPFAM" id="SSF52218">
    <property type="entry name" value="Flavoproteins"/>
    <property type="match status" value="1"/>
</dbReference>
<protein>
    <recommendedName>
        <fullName evidence="9">NADPH-dependent FMN reductase-like domain-containing protein</fullName>
    </recommendedName>
</protein>
<feature type="domain" description="NADPH-dependent FMN reductase-like" evidence="9">
    <location>
        <begin position="15"/>
        <end position="151"/>
    </location>
</feature>
<reference evidence="10 11" key="1">
    <citation type="submission" date="2014-11" db="EMBL/GenBank/DDBJ databases">
        <title>Genomics and ecophysiology of heterotrophic nitrogen fixing bacteria isolated from estuarine surface water.</title>
        <authorList>
            <person name="Bentzon-Tilia M."/>
            <person name="Severin I."/>
            <person name="Hansen L.H."/>
            <person name="Riemann L."/>
        </authorList>
    </citation>
    <scope>NUCLEOTIDE SEQUENCE [LARGE SCALE GENOMIC DNA]</scope>
    <source>
        <strain evidence="10 11">BAL398</strain>
    </source>
</reference>
<evidence type="ECO:0000256" key="8">
    <source>
        <dbReference type="ARBA" id="ARBA00023027"/>
    </source>
</evidence>
<dbReference type="Pfam" id="PF03358">
    <property type="entry name" value="FMN_red"/>
    <property type="match status" value="1"/>
</dbReference>
<evidence type="ECO:0000313" key="11">
    <source>
        <dbReference type="Proteomes" id="UP000032515"/>
    </source>
</evidence>
<keyword evidence="5" id="KW-0288">FMN</keyword>
<dbReference type="PANTHER" id="PTHR30543">
    <property type="entry name" value="CHROMATE REDUCTASE"/>
    <property type="match status" value="1"/>
</dbReference>
<evidence type="ECO:0000256" key="7">
    <source>
        <dbReference type="ARBA" id="ARBA00023002"/>
    </source>
</evidence>
<keyword evidence="8" id="KW-0520">NAD</keyword>
<dbReference type="PATRIC" id="fig|1076.23.peg.1477"/>
<dbReference type="GO" id="GO:0005829">
    <property type="term" value="C:cytosol"/>
    <property type="evidence" value="ECO:0007669"/>
    <property type="project" value="TreeGrafter"/>
</dbReference>
<evidence type="ECO:0000256" key="4">
    <source>
        <dbReference type="ARBA" id="ARBA00022630"/>
    </source>
</evidence>
<dbReference type="FunFam" id="3.40.50.360:FF:000052">
    <property type="entry name" value="NAD(P)H-dependent FMN reductase LOT6"/>
    <property type="match status" value="1"/>
</dbReference>
<evidence type="ECO:0000256" key="3">
    <source>
        <dbReference type="ARBA" id="ARBA00022490"/>
    </source>
</evidence>
<dbReference type="OrthoDB" id="9812295at2"/>
<dbReference type="AlphaFoldDB" id="A0A0D7ET55"/>
<dbReference type="GO" id="GO:0016491">
    <property type="term" value="F:oxidoreductase activity"/>
    <property type="evidence" value="ECO:0007669"/>
    <property type="project" value="UniProtKB-KW"/>
</dbReference>
<keyword evidence="7" id="KW-0560">Oxidoreductase</keyword>
<keyword evidence="3" id="KW-0963">Cytoplasm</keyword>
<evidence type="ECO:0000256" key="1">
    <source>
        <dbReference type="ARBA" id="ARBA00004496"/>
    </source>
</evidence>
<evidence type="ECO:0000256" key="2">
    <source>
        <dbReference type="ARBA" id="ARBA00011738"/>
    </source>
</evidence>
<evidence type="ECO:0000259" key="9">
    <source>
        <dbReference type="Pfam" id="PF03358"/>
    </source>
</evidence>
<comment type="subcellular location">
    <subcellularLocation>
        <location evidence="1">Cytoplasm</location>
    </subcellularLocation>
</comment>
<dbReference type="Proteomes" id="UP000032515">
    <property type="component" value="Unassembled WGS sequence"/>
</dbReference>
<gene>
    <name evidence="10" type="ORF">OO17_10390</name>
</gene>
<keyword evidence="6" id="KW-0521">NADP</keyword>
<proteinExistence type="predicted"/>
<comment type="caution">
    <text evidence="10">The sequence shown here is derived from an EMBL/GenBank/DDBJ whole genome shotgun (WGS) entry which is preliminary data.</text>
</comment>
<comment type="subunit">
    <text evidence="2">Homodimer.</text>
</comment>
<sequence length="207" mass="23204">MNAGPQKGRQTPSRRVLVIIGSVRARRIGPHVAEWVAQIGRDVVDNVQFEVVDLKDWPLPMCEEPGIPAIDDYMFEHTRAWSRKVAAADGFVFVTPQYNWGYPAPLKNALDHLYKEWAKKPAVIVTYGGHGGGKCGRQLKQVLKGLKMGPVTVRPTLTLTHDQIKENTGTIDPVAAFGKRDAKLRKAFRQLAARLSGARLGTWWWPW</sequence>
<keyword evidence="4" id="KW-0285">Flavoprotein</keyword>
<organism evidence="10 11">
    <name type="scientific">Rhodopseudomonas palustris</name>
    <dbReference type="NCBI Taxonomy" id="1076"/>
    <lineage>
        <taxon>Bacteria</taxon>
        <taxon>Pseudomonadati</taxon>
        <taxon>Pseudomonadota</taxon>
        <taxon>Alphaproteobacteria</taxon>
        <taxon>Hyphomicrobiales</taxon>
        <taxon>Nitrobacteraceae</taxon>
        <taxon>Rhodopseudomonas</taxon>
    </lineage>
</organism>
<name>A0A0D7ET55_RHOPL</name>